<protein>
    <recommendedName>
        <fullName evidence="2">Urease accessory protein UreH-like transmembrane domain-containing protein</fullName>
    </recommendedName>
</protein>
<feature type="domain" description="Urease accessory protein UreH-like transmembrane" evidence="2">
    <location>
        <begin position="5"/>
        <end position="203"/>
    </location>
</feature>
<evidence type="ECO:0000259" key="2">
    <source>
        <dbReference type="Pfam" id="PF13386"/>
    </source>
</evidence>
<keyword evidence="4" id="KW-1185">Reference proteome</keyword>
<evidence type="ECO:0000313" key="3">
    <source>
        <dbReference type="EMBL" id="SCY07404.1"/>
    </source>
</evidence>
<feature type="transmembrane region" description="Helical" evidence="1">
    <location>
        <begin position="72"/>
        <end position="89"/>
    </location>
</feature>
<feature type="transmembrane region" description="Helical" evidence="1">
    <location>
        <begin position="125"/>
        <end position="147"/>
    </location>
</feature>
<accession>A0A1G5CYA4</accession>
<keyword evidence="1" id="KW-0812">Transmembrane</keyword>
<feature type="transmembrane region" description="Helical" evidence="1">
    <location>
        <begin position="6"/>
        <end position="27"/>
    </location>
</feature>
<proteinExistence type="predicted"/>
<feature type="transmembrane region" description="Helical" evidence="1">
    <location>
        <begin position="48"/>
        <end position="66"/>
    </location>
</feature>
<evidence type="ECO:0000256" key="1">
    <source>
        <dbReference type="SAM" id="Phobius"/>
    </source>
</evidence>
<organism evidence="3 4">
    <name type="scientific">Flavobacterium caeni</name>
    <dbReference type="NCBI Taxonomy" id="490189"/>
    <lineage>
        <taxon>Bacteria</taxon>
        <taxon>Pseudomonadati</taxon>
        <taxon>Bacteroidota</taxon>
        <taxon>Flavobacteriia</taxon>
        <taxon>Flavobacteriales</taxon>
        <taxon>Flavobacteriaceae</taxon>
        <taxon>Flavobacterium</taxon>
    </lineage>
</organism>
<feature type="transmembrane region" description="Helical" evidence="1">
    <location>
        <begin position="189"/>
        <end position="209"/>
    </location>
</feature>
<feature type="transmembrane region" description="Helical" evidence="1">
    <location>
        <begin position="153"/>
        <end position="177"/>
    </location>
</feature>
<gene>
    <name evidence="3" type="ORF">SAMN02927903_00681</name>
</gene>
<dbReference type="PANTHER" id="PTHR42208:SF1">
    <property type="entry name" value="HEAVY METAL TRANSPORTER"/>
    <property type="match status" value="1"/>
</dbReference>
<dbReference type="EMBL" id="FMVF01000003">
    <property type="protein sequence ID" value="SCY07404.1"/>
    <property type="molecule type" value="Genomic_DNA"/>
</dbReference>
<dbReference type="PANTHER" id="PTHR42208">
    <property type="entry name" value="HEAVY METAL TRANSPORTER-RELATED"/>
    <property type="match status" value="1"/>
</dbReference>
<dbReference type="Pfam" id="PF13386">
    <property type="entry name" value="DsbD_2"/>
    <property type="match status" value="1"/>
</dbReference>
<dbReference type="AlphaFoldDB" id="A0A1G5CYA4"/>
<dbReference type="InterPro" id="IPR039447">
    <property type="entry name" value="UreH-like_TM_dom"/>
</dbReference>
<dbReference type="STRING" id="490189.SAMN02927903_00681"/>
<reference evidence="3 4" key="1">
    <citation type="submission" date="2016-10" db="EMBL/GenBank/DDBJ databases">
        <authorList>
            <person name="de Groot N.N."/>
        </authorList>
    </citation>
    <scope>NUCLEOTIDE SEQUENCE [LARGE SCALE GENOMIC DNA]</scope>
    <source>
        <strain evidence="3 4">CGMCC 1.7031</strain>
    </source>
</reference>
<sequence>MWVSAILLGLISSLHCIGMCGPIAMMLPVSRNPGKKTLQLLTYHFGRILAYATIGLIFGTLGRGFHLAGWQQYLSIFAGVGMLLVAFVPERQLARYNFSKPLYRLLSKIKSALGQRLRNPSFTSLLTIGLLNGFLPCAMVYAALFGALASDSIVASVGFMTLYGIGTIPLMTTVVYLQQWLTHPLRQRIQKVIPYALACLGILFVLRGLGLDIDHVSPSALQLFVQTTPNCK</sequence>
<evidence type="ECO:0000313" key="4">
    <source>
        <dbReference type="Proteomes" id="UP000199354"/>
    </source>
</evidence>
<dbReference type="RefSeq" id="WP_091140912.1">
    <property type="nucleotide sequence ID" value="NZ_FMVF01000003.1"/>
</dbReference>
<dbReference type="OrthoDB" id="594443at2"/>
<keyword evidence="1" id="KW-0472">Membrane</keyword>
<dbReference type="Proteomes" id="UP000199354">
    <property type="component" value="Unassembled WGS sequence"/>
</dbReference>
<name>A0A1G5CYA4_9FLAO</name>
<keyword evidence="1" id="KW-1133">Transmembrane helix</keyword>